<gene>
    <name evidence="5" type="ORF">FC83_GL000836</name>
</gene>
<evidence type="ECO:0000256" key="1">
    <source>
        <dbReference type="ARBA" id="ARBA00023015"/>
    </source>
</evidence>
<evidence type="ECO:0000256" key="2">
    <source>
        <dbReference type="ARBA" id="ARBA00023125"/>
    </source>
</evidence>
<dbReference type="eggNOG" id="COG1733">
    <property type="taxonomic scope" value="Bacteria"/>
</dbReference>
<dbReference type="GO" id="GO:0003677">
    <property type="term" value="F:DNA binding"/>
    <property type="evidence" value="ECO:0007669"/>
    <property type="project" value="UniProtKB-KW"/>
</dbReference>
<keyword evidence="2" id="KW-0238">DNA-binding</keyword>
<dbReference type="InterPro" id="IPR002577">
    <property type="entry name" value="HTH_HxlR"/>
</dbReference>
<dbReference type="AlphaFoldDB" id="A0A0R1Y1A8"/>
<name>A0A0R1Y1A8_9LACO</name>
<keyword evidence="1" id="KW-0805">Transcription regulation</keyword>
<dbReference type="InterPro" id="IPR036388">
    <property type="entry name" value="WH-like_DNA-bd_sf"/>
</dbReference>
<dbReference type="STRING" id="1423734.FC83_GL000836"/>
<dbReference type="Pfam" id="PF01638">
    <property type="entry name" value="HxlR"/>
    <property type="match status" value="1"/>
</dbReference>
<dbReference type="InterPro" id="IPR036390">
    <property type="entry name" value="WH_DNA-bd_sf"/>
</dbReference>
<dbReference type="PANTHER" id="PTHR33204">
    <property type="entry name" value="TRANSCRIPTIONAL REGULATOR, MARR FAMILY"/>
    <property type="match status" value="1"/>
</dbReference>
<dbReference type="Proteomes" id="UP000051236">
    <property type="component" value="Unassembled WGS sequence"/>
</dbReference>
<proteinExistence type="predicted"/>
<sequence length="122" mass="13839">MVEQTKTELAVPCQSEQFQLCPKFTKTFSILGKKWNGLIIDVLLENGTLRFKDLSSNITKCSDRVLVERLKELEAEHLVQRLTHCDSGLIEYRLTDKGQALGPVMAAIHQWSDNFIDAAECE</sequence>
<protein>
    <submittedName>
        <fullName evidence="5">MarR family transcriptional regulator</fullName>
    </submittedName>
</protein>
<dbReference type="SUPFAM" id="SSF46785">
    <property type="entry name" value="Winged helix' DNA-binding domain"/>
    <property type="match status" value="1"/>
</dbReference>
<dbReference type="PANTHER" id="PTHR33204:SF37">
    <property type="entry name" value="HTH-TYPE TRANSCRIPTIONAL REGULATOR YODB"/>
    <property type="match status" value="1"/>
</dbReference>
<reference evidence="5 6" key="1">
    <citation type="journal article" date="2015" name="Genome Announc.">
        <title>Expanding the biotechnology potential of lactobacilli through comparative genomics of 213 strains and associated genera.</title>
        <authorList>
            <person name="Sun Z."/>
            <person name="Harris H.M."/>
            <person name="McCann A."/>
            <person name="Guo C."/>
            <person name="Argimon S."/>
            <person name="Zhang W."/>
            <person name="Yang X."/>
            <person name="Jeffery I.B."/>
            <person name="Cooney J.C."/>
            <person name="Kagawa T.F."/>
            <person name="Liu W."/>
            <person name="Song Y."/>
            <person name="Salvetti E."/>
            <person name="Wrobel A."/>
            <person name="Rasinkangas P."/>
            <person name="Parkhill J."/>
            <person name="Rea M.C."/>
            <person name="O'Sullivan O."/>
            <person name="Ritari J."/>
            <person name="Douillard F.P."/>
            <person name="Paul Ross R."/>
            <person name="Yang R."/>
            <person name="Briner A.E."/>
            <person name="Felis G.E."/>
            <person name="de Vos W.M."/>
            <person name="Barrangou R."/>
            <person name="Klaenhammer T.R."/>
            <person name="Caufield P.W."/>
            <person name="Cui Y."/>
            <person name="Zhang H."/>
            <person name="O'Toole P.W."/>
        </authorList>
    </citation>
    <scope>NUCLEOTIDE SEQUENCE [LARGE SCALE GENOMIC DNA]</scope>
    <source>
        <strain evidence="5 6">DSM 18527</strain>
    </source>
</reference>
<feature type="domain" description="HTH hxlR-type" evidence="4">
    <location>
        <begin position="21"/>
        <end position="120"/>
    </location>
</feature>
<accession>A0A0R1Y1A8</accession>
<keyword evidence="6" id="KW-1185">Reference proteome</keyword>
<dbReference type="Gene3D" id="1.10.10.10">
    <property type="entry name" value="Winged helix-like DNA-binding domain superfamily/Winged helix DNA-binding domain"/>
    <property type="match status" value="1"/>
</dbReference>
<evidence type="ECO:0000313" key="5">
    <source>
        <dbReference type="EMBL" id="KRM35809.1"/>
    </source>
</evidence>
<organism evidence="5 6">
    <name type="scientific">Agrilactobacillus composti DSM 18527 = JCM 14202</name>
    <dbReference type="NCBI Taxonomy" id="1423734"/>
    <lineage>
        <taxon>Bacteria</taxon>
        <taxon>Bacillati</taxon>
        <taxon>Bacillota</taxon>
        <taxon>Bacilli</taxon>
        <taxon>Lactobacillales</taxon>
        <taxon>Lactobacillaceae</taxon>
        <taxon>Agrilactobacillus</taxon>
    </lineage>
</organism>
<evidence type="ECO:0000313" key="6">
    <source>
        <dbReference type="Proteomes" id="UP000051236"/>
    </source>
</evidence>
<dbReference type="PROSITE" id="PS51118">
    <property type="entry name" value="HTH_HXLR"/>
    <property type="match status" value="1"/>
</dbReference>
<dbReference type="EMBL" id="AZGA01000011">
    <property type="protein sequence ID" value="KRM35809.1"/>
    <property type="molecule type" value="Genomic_DNA"/>
</dbReference>
<keyword evidence="3" id="KW-0804">Transcription</keyword>
<dbReference type="RefSeq" id="WP_057002391.1">
    <property type="nucleotide sequence ID" value="NZ_AZGA01000011.1"/>
</dbReference>
<comment type="caution">
    <text evidence="5">The sequence shown here is derived from an EMBL/GenBank/DDBJ whole genome shotgun (WGS) entry which is preliminary data.</text>
</comment>
<evidence type="ECO:0000259" key="4">
    <source>
        <dbReference type="PROSITE" id="PS51118"/>
    </source>
</evidence>
<dbReference type="PATRIC" id="fig|1423734.3.peg.845"/>
<evidence type="ECO:0000256" key="3">
    <source>
        <dbReference type="ARBA" id="ARBA00023163"/>
    </source>
</evidence>